<protein>
    <submittedName>
        <fullName evidence="3">WYL domain-containing protein</fullName>
    </submittedName>
</protein>
<dbReference type="InterPro" id="IPR036390">
    <property type="entry name" value="WH_DNA-bd_sf"/>
</dbReference>
<feature type="domain" description="Helix-turn-helix type 11" evidence="1">
    <location>
        <begin position="9"/>
        <end position="54"/>
    </location>
</feature>
<dbReference type="Pfam" id="PF08279">
    <property type="entry name" value="HTH_11"/>
    <property type="match status" value="1"/>
</dbReference>
<sequence length="299" mass="35040">MTEQQRLLRLLKFISLLASAYRRTVEEYASKLDVNRATIYRYLKTIEAAGFPIHRDDQKRPFLDRTLLKRELPDLVFSAEETRMLNDLVRGCTSPLQADLLSKIYMHSEQAELIELIDSMADVQQAVKYRALNEAMDEKKQVVLKQYVSVNSGKVHDRRVEPICFRDNHTTLEAYDTEKKGIRYFELDRIAEVKPSNKRFQHREQHHSQDTDPFQIANLPMLEVELELSLAAAQQLKERYPATKAYLTESGDRFLFCAPVNEQFKLLDAFLMSCCREVRIIKPKALTNHLKQLWQQRTF</sequence>
<dbReference type="InterPro" id="IPR036388">
    <property type="entry name" value="WH-like_DNA-bd_sf"/>
</dbReference>
<feature type="domain" description="WYL" evidence="2">
    <location>
        <begin position="130"/>
        <end position="194"/>
    </location>
</feature>
<reference evidence="3" key="1">
    <citation type="journal article" date="2023" name="Comput. Struct. Biotechnol. J.">
        <title>Discovery of a novel marine Bacteroidetes with a rich repertoire of carbohydrate-active enzymes.</title>
        <authorList>
            <person name="Chen B."/>
            <person name="Liu G."/>
            <person name="Chen Q."/>
            <person name="Wang H."/>
            <person name="Liu L."/>
            <person name="Tang K."/>
        </authorList>
    </citation>
    <scope>NUCLEOTIDE SEQUENCE</scope>
    <source>
        <strain evidence="3">TK19036</strain>
    </source>
</reference>
<dbReference type="InterPro" id="IPR013196">
    <property type="entry name" value="HTH_11"/>
</dbReference>
<reference evidence="3" key="2">
    <citation type="journal article" date="2024" name="Antonie Van Leeuwenhoek">
        <title>Roseihalotalea indica gen. nov., sp. nov., a halophilic Bacteroidetes from mesopelagic Southwest Indian Ocean with higher carbohydrate metabolic potential.</title>
        <authorList>
            <person name="Chen B."/>
            <person name="Zhang M."/>
            <person name="Lin D."/>
            <person name="Ye J."/>
            <person name="Tang K."/>
        </authorList>
    </citation>
    <scope>NUCLEOTIDE SEQUENCE</scope>
    <source>
        <strain evidence="3">TK19036</strain>
    </source>
</reference>
<dbReference type="InterPro" id="IPR051534">
    <property type="entry name" value="CBASS_pafABC_assoc_protein"/>
</dbReference>
<dbReference type="Pfam" id="PF13280">
    <property type="entry name" value="WYL"/>
    <property type="match status" value="1"/>
</dbReference>
<dbReference type="EMBL" id="CP120682">
    <property type="protein sequence ID" value="WKN34409.1"/>
    <property type="molecule type" value="Genomic_DNA"/>
</dbReference>
<accession>A0AA49GNN3</accession>
<evidence type="ECO:0000259" key="1">
    <source>
        <dbReference type="Pfam" id="PF08279"/>
    </source>
</evidence>
<dbReference type="InterPro" id="IPR026881">
    <property type="entry name" value="WYL_dom"/>
</dbReference>
<name>A0AA49GNN3_9BACT</name>
<dbReference type="SUPFAM" id="SSF46785">
    <property type="entry name" value="Winged helix' DNA-binding domain"/>
    <property type="match status" value="1"/>
</dbReference>
<dbReference type="PANTHER" id="PTHR34580:SF1">
    <property type="entry name" value="PROTEIN PAFC"/>
    <property type="match status" value="1"/>
</dbReference>
<dbReference type="PANTHER" id="PTHR34580">
    <property type="match status" value="1"/>
</dbReference>
<dbReference type="PROSITE" id="PS52050">
    <property type="entry name" value="WYL"/>
    <property type="match status" value="1"/>
</dbReference>
<evidence type="ECO:0000313" key="3">
    <source>
        <dbReference type="EMBL" id="WKN34409.1"/>
    </source>
</evidence>
<dbReference type="PIRSF" id="PIRSF016838">
    <property type="entry name" value="PafC"/>
    <property type="match status" value="1"/>
</dbReference>
<dbReference type="InterPro" id="IPR028349">
    <property type="entry name" value="PafC-like"/>
</dbReference>
<proteinExistence type="predicted"/>
<dbReference type="Gene3D" id="1.10.10.10">
    <property type="entry name" value="Winged helix-like DNA-binding domain superfamily/Winged helix DNA-binding domain"/>
    <property type="match status" value="1"/>
</dbReference>
<organism evidence="3">
    <name type="scientific">Roseihalotalea indica</name>
    <dbReference type="NCBI Taxonomy" id="2867963"/>
    <lineage>
        <taxon>Bacteria</taxon>
        <taxon>Pseudomonadati</taxon>
        <taxon>Bacteroidota</taxon>
        <taxon>Cytophagia</taxon>
        <taxon>Cytophagales</taxon>
        <taxon>Catalimonadaceae</taxon>
        <taxon>Roseihalotalea</taxon>
    </lineage>
</organism>
<dbReference type="AlphaFoldDB" id="A0AA49GNN3"/>
<evidence type="ECO:0000259" key="2">
    <source>
        <dbReference type="Pfam" id="PF13280"/>
    </source>
</evidence>
<gene>
    <name evidence="3" type="ORF">K4G66_18700</name>
</gene>